<dbReference type="InterPro" id="IPR029442">
    <property type="entry name" value="GyrI-like"/>
</dbReference>
<dbReference type="Proteomes" id="UP000075606">
    <property type="component" value="Unassembled WGS sequence"/>
</dbReference>
<organism evidence="2 3">
    <name type="scientific">Roseivirga spongicola</name>
    <dbReference type="NCBI Taxonomy" id="333140"/>
    <lineage>
        <taxon>Bacteria</taxon>
        <taxon>Pseudomonadati</taxon>
        <taxon>Bacteroidota</taxon>
        <taxon>Cytophagia</taxon>
        <taxon>Cytophagales</taxon>
        <taxon>Roseivirgaceae</taxon>
        <taxon>Roseivirga</taxon>
    </lineage>
</organism>
<protein>
    <recommendedName>
        <fullName evidence="1">GyrI-like small molecule binding domain-containing protein</fullName>
    </recommendedName>
</protein>
<evidence type="ECO:0000313" key="3">
    <source>
        <dbReference type="Proteomes" id="UP000075606"/>
    </source>
</evidence>
<sequence length="217" mass="25417">MSLVAVYLLINSTAMIITFQKLDLQKAYPEYYTAAERPKVVNLEPYYYLTISGKCAPENPIFEDAIGRLYALAYKIKFTSKANEMDFVVPKLEAFWWVEGETPFEKSPREEWCWQLMIRMPDFIGRQEVATAILELKAKNKLPDNHGLNFEEIHEGLSVQLLHIGSYEEEWPSIQKMLQFAQREGFEVVGKHHEIYLNDPMRTEKSKLKTILRYSIR</sequence>
<keyword evidence="3" id="KW-1185">Reference proteome</keyword>
<evidence type="ECO:0000313" key="2">
    <source>
        <dbReference type="EMBL" id="KYG77417.1"/>
    </source>
</evidence>
<feature type="domain" description="GyrI-like small molecule binding" evidence="1">
    <location>
        <begin position="38"/>
        <end position="212"/>
    </location>
</feature>
<proteinExistence type="predicted"/>
<comment type="caution">
    <text evidence="2">The sequence shown here is derived from an EMBL/GenBank/DDBJ whole genome shotgun (WGS) entry which is preliminary data.</text>
</comment>
<gene>
    <name evidence="2" type="ORF">AWW68_01205</name>
</gene>
<accession>A0A150XFE4</accession>
<dbReference type="SUPFAM" id="SSF55136">
    <property type="entry name" value="Probable bacterial effector-binding domain"/>
    <property type="match status" value="1"/>
</dbReference>
<dbReference type="InterPro" id="IPR011256">
    <property type="entry name" value="Reg_factor_effector_dom_sf"/>
</dbReference>
<dbReference type="Pfam" id="PF06445">
    <property type="entry name" value="GyrI-like"/>
    <property type="match status" value="1"/>
</dbReference>
<name>A0A150XFE4_9BACT</name>
<evidence type="ECO:0000259" key="1">
    <source>
        <dbReference type="Pfam" id="PF06445"/>
    </source>
</evidence>
<dbReference type="AlphaFoldDB" id="A0A150XFE4"/>
<dbReference type="EMBL" id="LRPC01000001">
    <property type="protein sequence ID" value="KYG77417.1"/>
    <property type="molecule type" value="Genomic_DNA"/>
</dbReference>
<dbReference type="PIRSF" id="PIRSF031644">
    <property type="entry name" value="UCP031644"/>
    <property type="match status" value="1"/>
</dbReference>
<dbReference type="InterPro" id="IPR008319">
    <property type="entry name" value="GyrI-like_CCH_Lin2189-like"/>
</dbReference>
<dbReference type="Gene3D" id="3.20.80.10">
    <property type="entry name" value="Regulatory factor, effector binding domain"/>
    <property type="match status" value="1"/>
</dbReference>
<dbReference type="STRING" id="333140.AWW68_01205"/>
<reference evidence="2 3" key="1">
    <citation type="submission" date="2016-01" db="EMBL/GenBank/DDBJ databases">
        <title>Genome sequencing of Roseivirga spongicola UST030701-084.</title>
        <authorList>
            <person name="Selvaratnam C."/>
            <person name="Thevarajoo S."/>
            <person name="Goh K.M."/>
            <person name="Ee R."/>
            <person name="Chan K.-G."/>
            <person name="Chong C.S."/>
        </authorList>
    </citation>
    <scope>NUCLEOTIDE SEQUENCE [LARGE SCALE GENOMIC DNA]</scope>
    <source>
        <strain evidence="2 3">UST030701-084</strain>
    </source>
</reference>